<sequence length="575" mass="63574">MKGFSSARSDYFTGYVAVAAIVGPDGAKTSLEGCVANMVVLSDGKNAAQVLAIAPPSEFEKAALQSDSYDWVERWRRVRIYHAPDESQEFAKASRRVERVLARILKQHTAHADPSVAESVFEEALVKKRVPDKCGDGDVKLEIADVNALDADELEHLLAQVPNEWKPIIKASGPKNYVVEVEGQYIHEDTRSWWLTPAFAKGVGVFGLGVVSGVGLAALCSYLNGSQDGCSSARVSGPEYTYNPTPSDGAIYTDTPSDAATHSPTPLDATIYHDATRYHSTLSDVTTPIVLVKNASECVSSGVDKSGAGPIKPPFDGASMISAQQLALLKEGSCSETFADLKAPLIEATMNGWEQLDWSDCSDGGGWVVCTDDRSSISECYSFGYPYRFDFPTVWEAVVHRLKPSKCSFRCFEENTGYRKFFQRGWVLTESIGEDPLRSSEEHIHDVGLAYPGLGFYGQSGCSQKYQDHCEPRISGADCYCPEATFEAYVTTPSGKSIRWGKINHVNTYAEDLLRYYTAFKRRGYKVTQCDFQCRRLQTKSFDDALRDIKFEFYHGPHATEPPMNRSRYLDSLFL</sequence>
<comment type="caution">
    <text evidence="1">The sequence shown here is derived from an EMBL/GenBank/DDBJ whole genome shotgun (WGS) entry which is preliminary data.</text>
</comment>
<dbReference type="GeneID" id="22913235"/>
<name>A0A023B5J0_GRENI</name>
<evidence type="ECO:0000313" key="1">
    <source>
        <dbReference type="EMBL" id="EZG60712.1"/>
    </source>
</evidence>
<reference evidence="1" key="1">
    <citation type="submission" date="2013-12" db="EMBL/GenBank/DDBJ databases">
        <authorList>
            <person name="Omoto C.K."/>
            <person name="Sibley D."/>
            <person name="Venepally P."/>
            <person name="Hadjithomas M."/>
            <person name="Karamycheva S."/>
            <person name="Brunk B."/>
            <person name="Roos D."/>
            <person name="Caler E."/>
            <person name="Lorenzi H."/>
        </authorList>
    </citation>
    <scope>NUCLEOTIDE SEQUENCE</scope>
</reference>
<dbReference type="RefSeq" id="XP_011130821.1">
    <property type="nucleotide sequence ID" value="XM_011132519.1"/>
</dbReference>
<protein>
    <submittedName>
        <fullName evidence="1">Uncharacterized protein</fullName>
    </submittedName>
</protein>
<proteinExistence type="predicted"/>
<dbReference type="Proteomes" id="UP000019763">
    <property type="component" value="Unassembled WGS sequence"/>
</dbReference>
<evidence type="ECO:0000313" key="2">
    <source>
        <dbReference type="Proteomes" id="UP000019763"/>
    </source>
</evidence>
<keyword evidence="2" id="KW-1185">Reference proteome</keyword>
<gene>
    <name evidence="1" type="ORF">GNI_089980</name>
</gene>
<dbReference type="AlphaFoldDB" id="A0A023B5J0"/>
<accession>A0A023B5J0</accession>
<organism evidence="1 2">
    <name type="scientific">Gregarina niphandrodes</name>
    <name type="common">Septate eugregarine</name>
    <dbReference type="NCBI Taxonomy" id="110365"/>
    <lineage>
        <taxon>Eukaryota</taxon>
        <taxon>Sar</taxon>
        <taxon>Alveolata</taxon>
        <taxon>Apicomplexa</taxon>
        <taxon>Conoidasida</taxon>
        <taxon>Gregarinasina</taxon>
        <taxon>Eugregarinorida</taxon>
        <taxon>Gregarinidae</taxon>
        <taxon>Gregarina</taxon>
    </lineage>
</organism>
<dbReference type="EMBL" id="AFNH02000672">
    <property type="protein sequence ID" value="EZG60712.1"/>
    <property type="molecule type" value="Genomic_DNA"/>
</dbReference>
<dbReference type="VEuPathDB" id="CryptoDB:GNI_089980"/>